<feature type="signal peptide" evidence="2">
    <location>
        <begin position="1"/>
        <end position="24"/>
    </location>
</feature>
<gene>
    <name evidence="3" type="ORF">FJR74_02295</name>
</gene>
<comment type="caution">
    <text evidence="3">The sequence shown here is derived from an EMBL/GenBank/DDBJ whole genome shotgun (WGS) entry which is preliminary data.</text>
</comment>
<evidence type="ECO:0000256" key="2">
    <source>
        <dbReference type="SAM" id="SignalP"/>
    </source>
</evidence>
<feature type="region of interest" description="Disordered" evidence="1">
    <location>
        <begin position="95"/>
        <end position="130"/>
    </location>
</feature>
<feature type="chain" id="PRO_5046957529" evidence="2">
    <location>
        <begin position="25"/>
        <end position="1181"/>
    </location>
</feature>
<protein>
    <submittedName>
        <fullName evidence="3">Uncharacterized protein</fullName>
    </submittedName>
</protein>
<feature type="compositionally biased region" description="Low complexity" evidence="1">
    <location>
        <begin position="119"/>
        <end position="129"/>
    </location>
</feature>
<dbReference type="EMBL" id="VHHP01000005">
    <property type="protein sequence ID" value="TPR53709.1"/>
    <property type="molecule type" value="Genomic_DNA"/>
</dbReference>
<keyword evidence="2" id="KW-0732">Signal</keyword>
<dbReference type="RefSeq" id="WP_140914934.1">
    <property type="nucleotide sequence ID" value="NZ_VHHP01000005.1"/>
</dbReference>
<evidence type="ECO:0000313" key="4">
    <source>
        <dbReference type="Proteomes" id="UP000316851"/>
    </source>
</evidence>
<keyword evidence="4" id="KW-1185">Reference proteome</keyword>
<sequence>MNKKSIIFRLLLAAPLLAASSTLAISCTKNENQPIKVIYVDSATQKEVKSADFLAQIKDGKVSNQIPAIQGYTFANDNDFSYEPKTNRVIVKVVKQTQVSPTPDTPAPTPDVPSHNDDNSNSGDTNNQNKDQETKAVNLNLNYLVQSPNKNVSVLKTTFLAKIKNSKVVNTNELPILDDYEIKSDNSYDYDEKNHAVNVYLAPKATTALNKSDDVANAYMKKMELVIDKPALIAALKQQNNYNFNFDYKNNNITMSPRSNKNEKTIIININNPENYFQVASSTKPTYHNQKYGKDFPSGFMDIIFNEKTNHYFLKFKIAEFKSYKIGDISTLSYYFDLGKDDSQDQDLIAFNNVSFDYPNKAETLLADANLDNIIKNVPEGYELIQFEPLKVEAKNNVLIKYRIKNKQSNVESNLGTFIIKQWKVNAENENNLGVLEDETEAAINKISVLYMDEQAYNSSRKNNKNDLLPQYFKAKNYDSKKFVLNLLNFNPETEQIEVSLINNKNTSVVKNKTIKVSNEYANGLYNPHAHTDAENTEYLSEKLDAAKIYPMYSADAVNMIMNNGEAIGNSAYYIDNKDPIMKYRLSNFSNVNGELTVTVTASFDHWDGSGNITKSKAISLSNKGIDIKNKLDAKNGIPFKADHLPDNTQKISAPGRTQIAMVVYNNVSEPENAIPRTWMMVQKSTSFEPTNLSEVPVPQGFELDKTNPYRFIAEEGKVYVNIVKHVEEDPNRIVEKNLKIDLVYDGIPKKSMHFTVKIQNNNIINAEDIEMPLGYILASNNNYSYTDNSVEKLTFELVKEPKANITVKYVENTEEKNEVAQKQFKATFKNEEKTNISNLKDLFKKNVYGYTYAQDNSINKYEYDAAQSVLTIYLNKNAEASNEKHTISLTFKGPNGYKITKKFDALIQDKHIVNKDEIAYPEGYMATSDNTFEVDIVDQTALISVEPKFAGTTKSMTVIYSVIGEGNTPSNSSLEAHFDTENTISNLNEIAIPEGFELANENPYVINKKNYNITVSIKQKQSAEVIEKSVIVKFMLNGGQQSSKSMTLKIQNNKILNKELITAPEGYVLAENNEYTVIDEAGATVKVNIKRPTASPSTPNTENNTNESIVEQDVKVKYLYKYAPLKDQPEITKRLKVDTANKKILNPELIEAPQGYTIQKGNSFKWDKFLNTVSVNLDKA</sequence>
<dbReference type="PROSITE" id="PS51257">
    <property type="entry name" value="PROKAR_LIPOPROTEIN"/>
    <property type="match status" value="1"/>
</dbReference>
<organism evidence="3 4">
    <name type="scientific">Metamycoplasma neophronis</name>
    <dbReference type="NCBI Taxonomy" id="872983"/>
    <lineage>
        <taxon>Bacteria</taxon>
        <taxon>Bacillati</taxon>
        <taxon>Mycoplasmatota</taxon>
        <taxon>Mycoplasmoidales</taxon>
        <taxon>Metamycoplasmataceae</taxon>
        <taxon>Metamycoplasma</taxon>
    </lineage>
</organism>
<reference evidence="3" key="1">
    <citation type="submission" date="2019-06" db="EMBL/GenBank/DDBJ databases">
        <title>Mycoplasma neophronis type strain whole genome sequence.</title>
        <authorList>
            <person name="Spergser J."/>
        </authorList>
    </citation>
    <scope>NUCLEOTIDE SEQUENCE [LARGE SCALE GENOMIC DNA]</scope>
    <source>
        <strain evidence="3">DSM 24097</strain>
    </source>
</reference>
<accession>A0ABY2YZM7</accession>
<evidence type="ECO:0000313" key="3">
    <source>
        <dbReference type="EMBL" id="TPR53709.1"/>
    </source>
</evidence>
<dbReference type="Proteomes" id="UP000316851">
    <property type="component" value="Unassembled WGS sequence"/>
</dbReference>
<evidence type="ECO:0000256" key="1">
    <source>
        <dbReference type="SAM" id="MobiDB-lite"/>
    </source>
</evidence>
<name>A0ABY2YZM7_9BACT</name>
<proteinExistence type="predicted"/>